<evidence type="ECO:0000256" key="1">
    <source>
        <dbReference type="SAM" id="MobiDB-lite"/>
    </source>
</evidence>
<evidence type="ECO:0000313" key="3">
    <source>
        <dbReference type="Proteomes" id="UP000054217"/>
    </source>
</evidence>
<organism evidence="2 3">
    <name type="scientific">Pisolithus tinctorius Marx 270</name>
    <dbReference type="NCBI Taxonomy" id="870435"/>
    <lineage>
        <taxon>Eukaryota</taxon>
        <taxon>Fungi</taxon>
        <taxon>Dikarya</taxon>
        <taxon>Basidiomycota</taxon>
        <taxon>Agaricomycotina</taxon>
        <taxon>Agaricomycetes</taxon>
        <taxon>Agaricomycetidae</taxon>
        <taxon>Boletales</taxon>
        <taxon>Sclerodermatineae</taxon>
        <taxon>Pisolithaceae</taxon>
        <taxon>Pisolithus</taxon>
    </lineage>
</organism>
<reference evidence="3" key="2">
    <citation type="submission" date="2015-01" db="EMBL/GenBank/DDBJ databases">
        <title>Evolutionary Origins and Diversification of the Mycorrhizal Mutualists.</title>
        <authorList>
            <consortium name="DOE Joint Genome Institute"/>
            <consortium name="Mycorrhizal Genomics Consortium"/>
            <person name="Kohler A."/>
            <person name="Kuo A."/>
            <person name="Nagy L.G."/>
            <person name="Floudas D."/>
            <person name="Copeland A."/>
            <person name="Barry K.W."/>
            <person name="Cichocki N."/>
            <person name="Veneault-Fourrey C."/>
            <person name="LaButti K."/>
            <person name="Lindquist E.A."/>
            <person name="Lipzen A."/>
            <person name="Lundell T."/>
            <person name="Morin E."/>
            <person name="Murat C."/>
            <person name="Riley R."/>
            <person name="Ohm R."/>
            <person name="Sun H."/>
            <person name="Tunlid A."/>
            <person name="Henrissat B."/>
            <person name="Grigoriev I.V."/>
            <person name="Hibbett D.S."/>
            <person name="Martin F."/>
        </authorList>
    </citation>
    <scope>NUCLEOTIDE SEQUENCE [LARGE SCALE GENOMIC DNA]</scope>
    <source>
        <strain evidence="3">Marx 270</strain>
    </source>
</reference>
<dbReference type="EMBL" id="KN831967">
    <property type="protein sequence ID" value="KIO05428.1"/>
    <property type="molecule type" value="Genomic_DNA"/>
</dbReference>
<accession>A0A0C3J8S1</accession>
<proteinExistence type="predicted"/>
<dbReference type="AlphaFoldDB" id="A0A0C3J8S1"/>
<dbReference type="Proteomes" id="UP000054217">
    <property type="component" value="Unassembled WGS sequence"/>
</dbReference>
<feature type="region of interest" description="Disordered" evidence="1">
    <location>
        <begin position="136"/>
        <end position="168"/>
    </location>
</feature>
<protein>
    <submittedName>
        <fullName evidence="2">Uncharacterized protein</fullName>
    </submittedName>
</protein>
<evidence type="ECO:0000313" key="2">
    <source>
        <dbReference type="EMBL" id="KIO05428.1"/>
    </source>
</evidence>
<reference evidence="2 3" key="1">
    <citation type="submission" date="2014-04" db="EMBL/GenBank/DDBJ databases">
        <authorList>
            <consortium name="DOE Joint Genome Institute"/>
            <person name="Kuo A."/>
            <person name="Kohler A."/>
            <person name="Costa M.D."/>
            <person name="Nagy L.G."/>
            <person name="Floudas D."/>
            <person name="Copeland A."/>
            <person name="Barry K.W."/>
            <person name="Cichocki N."/>
            <person name="Veneault-Fourrey C."/>
            <person name="LaButti K."/>
            <person name="Lindquist E.A."/>
            <person name="Lipzen A."/>
            <person name="Lundell T."/>
            <person name="Morin E."/>
            <person name="Murat C."/>
            <person name="Sun H."/>
            <person name="Tunlid A."/>
            <person name="Henrissat B."/>
            <person name="Grigoriev I.V."/>
            <person name="Hibbett D.S."/>
            <person name="Martin F."/>
            <person name="Nordberg H.P."/>
            <person name="Cantor M.N."/>
            <person name="Hua S.X."/>
        </authorList>
    </citation>
    <scope>NUCLEOTIDE SEQUENCE [LARGE SCALE GENOMIC DNA]</scope>
    <source>
        <strain evidence="2 3">Marx 270</strain>
    </source>
</reference>
<dbReference type="OrthoDB" id="2690740at2759"/>
<dbReference type="InParanoid" id="A0A0C3J8S1"/>
<sequence>MSGDLGPARSSSPARPSCSPLLLPHLLSSPLSTPSSQFLLSVPFNQFTLYQPHGTVQRNALGDVASLSPSPGDASPSMGLITSSAALTTPSMGMATPSMSIASPPVPVRAKHHTAPYQNPVHGASDSGQAIAARRELRNNRGRGPTRGALPPKKPRKKRQTGQTDGQQWAIRTNVSIRESTDLRNLIALLGSVEENALEWMRDVSDLNISNSFIDDSLSSVVKRCRDLNKRSVRIDFTRMINLIQLKMKCQT</sequence>
<dbReference type="HOGENOM" id="CLU_1103161_0_0_1"/>
<name>A0A0C3J8S1_PISTI</name>
<gene>
    <name evidence="2" type="ORF">M404DRAFT_25555</name>
</gene>
<keyword evidence="3" id="KW-1185">Reference proteome</keyword>